<evidence type="ECO:0000313" key="3">
    <source>
        <dbReference type="Proteomes" id="UP000664132"/>
    </source>
</evidence>
<keyword evidence="1" id="KW-0472">Membrane</keyword>
<dbReference type="PANTHER" id="PTHR36978">
    <property type="entry name" value="P-LOOP CONTAINING NUCLEOTIDE TRIPHOSPHATE HYDROLASE"/>
    <property type="match status" value="1"/>
</dbReference>
<proteinExistence type="predicted"/>
<evidence type="ECO:0000313" key="2">
    <source>
        <dbReference type="EMBL" id="KAG4413866.1"/>
    </source>
</evidence>
<dbReference type="InterPro" id="IPR027417">
    <property type="entry name" value="P-loop_NTPase"/>
</dbReference>
<organism evidence="2 3">
    <name type="scientific">Cadophora malorum</name>
    <dbReference type="NCBI Taxonomy" id="108018"/>
    <lineage>
        <taxon>Eukaryota</taxon>
        <taxon>Fungi</taxon>
        <taxon>Dikarya</taxon>
        <taxon>Ascomycota</taxon>
        <taxon>Pezizomycotina</taxon>
        <taxon>Leotiomycetes</taxon>
        <taxon>Helotiales</taxon>
        <taxon>Ploettnerulaceae</taxon>
        <taxon>Cadophora</taxon>
    </lineage>
</organism>
<dbReference type="AlphaFoldDB" id="A0A8H7T6H7"/>
<protein>
    <recommendedName>
        <fullName evidence="4">NAD dependent epimerase/dehydratase</fullName>
    </recommendedName>
</protein>
<feature type="transmembrane region" description="Helical" evidence="1">
    <location>
        <begin position="269"/>
        <end position="288"/>
    </location>
</feature>
<dbReference type="Pfam" id="PF17784">
    <property type="entry name" value="Sulfotransfer_4"/>
    <property type="match status" value="1"/>
</dbReference>
<keyword evidence="1" id="KW-1133">Transmembrane helix</keyword>
<dbReference type="PANTHER" id="PTHR36978:SF4">
    <property type="entry name" value="P-LOOP CONTAINING NUCLEOSIDE TRIPHOSPHATE HYDROLASE PROTEIN"/>
    <property type="match status" value="1"/>
</dbReference>
<comment type="caution">
    <text evidence="2">The sequence shown here is derived from an EMBL/GenBank/DDBJ whole genome shotgun (WGS) entry which is preliminary data.</text>
</comment>
<evidence type="ECO:0000256" key="1">
    <source>
        <dbReference type="SAM" id="Phobius"/>
    </source>
</evidence>
<keyword evidence="1" id="KW-0812">Transmembrane</keyword>
<dbReference type="EMBL" id="JAFJYH010000292">
    <property type="protein sequence ID" value="KAG4413866.1"/>
    <property type="molecule type" value="Genomic_DNA"/>
</dbReference>
<dbReference type="SUPFAM" id="SSF52540">
    <property type="entry name" value="P-loop containing nucleoside triphosphate hydrolases"/>
    <property type="match status" value="1"/>
</dbReference>
<keyword evidence="3" id="KW-1185">Reference proteome</keyword>
<name>A0A8H7T6H7_9HELO</name>
<dbReference type="Gene3D" id="3.40.50.300">
    <property type="entry name" value="P-loop containing nucleotide triphosphate hydrolases"/>
    <property type="match status" value="1"/>
</dbReference>
<sequence>MGDLLDDQIRAEMFSGDKNIDRQKCKRIVPLEVLNLSMPRTGTMCMYSRIDALITMKMALEQLGYHEVYHFFNSLNNLQDHDMWIPLLKAKYSGKSETMDWRAEFDKLLGHCQAVSDTPAIFFAPELIAAYPDAKVILVERDVEAWCKSMEIVGNGSYNPFVKIFALLDPSFMGRLTGTSFQWLHGEFHAWTKAQFDANLRSTYRRHYALVRSLVPKERLLEYQLGSGWEPLCGFLGKEVPKTDFPRLNEGKVMQRKVDLLIKKSGMRALGNLATVLAPVVGILWYWMRR</sequence>
<dbReference type="InterPro" id="IPR040632">
    <property type="entry name" value="Sulfotransfer_4"/>
</dbReference>
<reference evidence="2" key="1">
    <citation type="submission" date="2021-02" db="EMBL/GenBank/DDBJ databases">
        <title>Genome sequence Cadophora malorum strain M34.</title>
        <authorList>
            <person name="Stefanovic E."/>
            <person name="Vu D."/>
            <person name="Scully C."/>
            <person name="Dijksterhuis J."/>
            <person name="Roader J."/>
            <person name="Houbraken J."/>
        </authorList>
    </citation>
    <scope>NUCLEOTIDE SEQUENCE</scope>
    <source>
        <strain evidence="2">M34</strain>
    </source>
</reference>
<dbReference type="Proteomes" id="UP000664132">
    <property type="component" value="Unassembled WGS sequence"/>
</dbReference>
<dbReference type="OrthoDB" id="408152at2759"/>
<gene>
    <name evidence="2" type="ORF">IFR04_013010</name>
</gene>
<accession>A0A8H7T6H7</accession>
<evidence type="ECO:0008006" key="4">
    <source>
        <dbReference type="Google" id="ProtNLM"/>
    </source>
</evidence>